<dbReference type="SUPFAM" id="SSF50475">
    <property type="entry name" value="FMN-binding split barrel"/>
    <property type="match status" value="1"/>
</dbReference>
<sequence>MFRPMRRSRQALPKEECEQILRRGSSGVLALYGDGGYPYAVPLSYVYENGKLLFHCAKAGHKIDAIRHSAKASFCVIDQDHVVPEEYTTYFRSVIVFGEVRVLEEEAEKRAAVEALAIKYAPQDTAGSRRRAIEQEWAPLCMLELSVAHMSGKEAAELAKTRPARKVTKE</sequence>
<name>A0A9D1T0F5_9FIRM</name>
<evidence type="ECO:0000313" key="1">
    <source>
        <dbReference type="EMBL" id="HIV03490.1"/>
    </source>
</evidence>
<organism evidence="1 2">
    <name type="scientific">Candidatus Aphodoplasma excrementigallinarum</name>
    <dbReference type="NCBI Taxonomy" id="2840673"/>
    <lineage>
        <taxon>Bacteria</taxon>
        <taxon>Bacillati</taxon>
        <taxon>Bacillota</taxon>
        <taxon>Clostridia</taxon>
        <taxon>Eubacteriales</taxon>
        <taxon>Candidatus Aphodoplasma</taxon>
    </lineage>
</organism>
<dbReference type="Proteomes" id="UP000886743">
    <property type="component" value="Unassembled WGS sequence"/>
</dbReference>
<dbReference type="AlphaFoldDB" id="A0A9D1T0F5"/>
<dbReference type="InterPro" id="IPR024747">
    <property type="entry name" value="Pyridox_Oxase-rel"/>
</dbReference>
<protein>
    <submittedName>
        <fullName evidence="1">Pyridoxamine 5'-phosphate oxidase family protein</fullName>
    </submittedName>
</protein>
<dbReference type="PANTHER" id="PTHR34071:SF2">
    <property type="entry name" value="FLAVIN-NUCLEOTIDE-BINDING PROTEIN"/>
    <property type="match status" value="1"/>
</dbReference>
<dbReference type="InterPro" id="IPR012349">
    <property type="entry name" value="Split_barrel_FMN-bd"/>
</dbReference>
<accession>A0A9D1T0F5</accession>
<gene>
    <name evidence="1" type="ORF">IAC74_07935</name>
</gene>
<comment type="caution">
    <text evidence="1">The sequence shown here is derived from an EMBL/GenBank/DDBJ whole genome shotgun (WGS) entry which is preliminary data.</text>
</comment>
<dbReference type="PANTHER" id="PTHR34071">
    <property type="entry name" value="5-NITROIMIDAZOLE ANTIBIOTICS RESISTANCE PROTEIN, NIMA-FAMILY-RELATED PROTEIN-RELATED"/>
    <property type="match status" value="1"/>
</dbReference>
<proteinExistence type="predicted"/>
<reference evidence="1" key="2">
    <citation type="journal article" date="2021" name="PeerJ">
        <title>Extensive microbial diversity within the chicken gut microbiome revealed by metagenomics and culture.</title>
        <authorList>
            <person name="Gilroy R."/>
            <person name="Ravi A."/>
            <person name="Getino M."/>
            <person name="Pursley I."/>
            <person name="Horton D.L."/>
            <person name="Alikhan N.F."/>
            <person name="Baker D."/>
            <person name="Gharbi K."/>
            <person name="Hall N."/>
            <person name="Watson M."/>
            <person name="Adriaenssens E.M."/>
            <person name="Foster-Nyarko E."/>
            <person name="Jarju S."/>
            <person name="Secka A."/>
            <person name="Antonio M."/>
            <person name="Oren A."/>
            <person name="Chaudhuri R.R."/>
            <person name="La Ragione R."/>
            <person name="Hildebrand F."/>
            <person name="Pallen M.J."/>
        </authorList>
    </citation>
    <scope>NUCLEOTIDE SEQUENCE</scope>
    <source>
        <strain evidence="1">4920</strain>
    </source>
</reference>
<dbReference type="EMBL" id="DVOF01000240">
    <property type="protein sequence ID" value="HIV03490.1"/>
    <property type="molecule type" value="Genomic_DNA"/>
</dbReference>
<dbReference type="Gene3D" id="2.30.110.10">
    <property type="entry name" value="Electron Transport, Fmn-binding Protein, Chain A"/>
    <property type="match status" value="1"/>
</dbReference>
<reference evidence="1" key="1">
    <citation type="submission" date="2020-10" db="EMBL/GenBank/DDBJ databases">
        <authorList>
            <person name="Gilroy R."/>
        </authorList>
    </citation>
    <scope>NUCLEOTIDE SEQUENCE</scope>
    <source>
        <strain evidence="1">4920</strain>
    </source>
</reference>
<dbReference type="Pfam" id="PF12900">
    <property type="entry name" value="Pyridox_ox_2"/>
    <property type="match status" value="1"/>
</dbReference>
<evidence type="ECO:0000313" key="2">
    <source>
        <dbReference type="Proteomes" id="UP000886743"/>
    </source>
</evidence>